<dbReference type="EMBL" id="QGMI01000338">
    <property type="protein sequence ID" value="TVY42273.1"/>
    <property type="molecule type" value="Genomic_DNA"/>
</dbReference>
<dbReference type="SUPFAM" id="SSF51430">
    <property type="entry name" value="NAD(P)-linked oxidoreductase"/>
    <property type="match status" value="1"/>
</dbReference>
<dbReference type="InterPro" id="IPR036812">
    <property type="entry name" value="NAD(P)_OxRdtase_dom_sf"/>
</dbReference>
<keyword evidence="5" id="KW-0520">NAD</keyword>
<dbReference type="PRINTS" id="PR00069">
    <property type="entry name" value="ALDKETRDTASE"/>
</dbReference>
<evidence type="ECO:0000256" key="3">
    <source>
        <dbReference type="ARBA" id="ARBA00022629"/>
    </source>
</evidence>
<comment type="caution">
    <text evidence="8">The sequence shown here is derived from an EMBL/GenBank/DDBJ whole genome shotgun (WGS) entry which is preliminary data.</text>
</comment>
<evidence type="ECO:0000256" key="2">
    <source>
        <dbReference type="ARBA" id="ARBA00007905"/>
    </source>
</evidence>
<dbReference type="InterPro" id="IPR023210">
    <property type="entry name" value="NADP_OxRdtase_dom"/>
</dbReference>
<comment type="similarity">
    <text evidence="2">Belongs to the aldo/keto reductase family.</text>
</comment>
<proteinExistence type="inferred from homology"/>
<protein>
    <submittedName>
        <fullName evidence="8">Putative NAD(P)H-dependent D-xylose reductase</fullName>
    </submittedName>
</protein>
<dbReference type="Proteomes" id="UP000443090">
    <property type="component" value="Unassembled WGS sequence"/>
</dbReference>
<feature type="domain" description="NADP-dependent oxidoreductase" evidence="7">
    <location>
        <begin position="15"/>
        <end position="299"/>
    </location>
</feature>
<name>A0A8H8RWR8_9HELO</name>
<dbReference type="PANTHER" id="PTHR11732">
    <property type="entry name" value="ALDO/KETO REDUCTASE"/>
    <property type="match status" value="1"/>
</dbReference>
<evidence type="ECO:0000256" key="1">
    <source>
        <dbReference type="ARBA" id="ARBA00004722"/>
    </source>
</evidence>
<dbReference type="UniPathway" id="UPA00810"/>
<keyword evidence="9" id="KW-1185">Reference proteome</keyword>
<evidence type="ECO:0000256" key="5">
    <source>
        <dbReference type="ARBA" id="ARBA00023027"/>
    </source>
</evidence>
<dbReference type="GO" id="GO:0042843">
    <property type="term" value="P:D-xylose catabolic process"/>
    <property type="evidence" value="ECO:0007669"/>
    <property type="project" value="UniProtKB-UniPathway"/>
</dbReference>
<dbReference type="InterPro" id="IPR020471">
    <property type="entry name" value="AKR"/>
</dbReference>
<keyword evidence="6" id="KW-0119">Carbohydrate metabolism</keyword>
<dbReference type="PROSITE" id="PS00062">
    <property type="entry name" value="ALDOKETO_REDUCTASE_2"/>
    <property type="match status" value="1"/>
</dbReference>
<dbReference type="OrthoDB" id="416253at2759"/>
<evidence type="ECO:0000256" key="6">
    <source>
        <dbReference type="ARBA" id="ARBA00023277"/>
    </source>
</evidence>
<dbReference type="AlphaFoldDB" id="A0A8H8RWR8"/>
<dbReference type="CDD" id="cd19115">
    <property type="entry name" value="AKR_AKR2D1"/>
    <property type="match status" value="1"/>
</dbReference>
<evidence type="ECO:0000313" key="8">
    <source>
        <dbReference type="EMBL" id="TVY42273.1"/>
    </source>
</evidence>
<dbReference type="FunFam" id="3.20.20.100:FF:000007">
    <property type="entry name" value="NAD(P)H-dependent D-xylose reductase xyl1"/>
    <property type="match status" value="1"/>
</dbReference>
<evidence type="ECO:0000256" key="4">
    <source>
        <dbReference type="ARBA" id="ARBA00023002"/>
    </source>
</evidence>
<accession>A0A8H8RWR8</accession>
<dbReference type="Pfam" id="PF00248">
    <property type="entry name" value="Aldo_ket_red"/>
    <property type="match status" value="1"/>
</dbReference>
<dbReference type="PROSITE" id="PS00063">
    <property type="entry name" value="ALDOKETO_REDUCTASE_3"/>
    <property type="match status" value="1"/>
</dbReference>
<comment type="pathway">
    <text evidence="1">Carbohydrate metabolism; D-xylose degradation.</text>
</comment>
<keyword evidence="4" id="KW-0560">Oxidoreductase</keyword>
<reference evidence="8 9" key="1">
    <citation type="submission" date="2018-05" db="EMBL/GenBank/DDBJ databases">
        <title>Genome sequencing and assembly of the regulated plant pathogen Lachnellula willkommii and related sister species for the development of diagnostic species identification markers.</title>
        <authorList>
            <person name="Giroux E."/>
            <person name="Bilodeau G."/>
        </authorList>
    </citation>
    <scope>NUCLEOTIDE SEQUENCE [LARGE SCALE GENOMIC DNA]</scope>
    <source>
        <strain evidence="8 9">CBS 160.35</strain>
    </source>
</reference>
<organism evidence="8 9">
    <name type="scientific">Lachnellula occidentalis</name>
    <dbReference type="NCBI Taxonomy" id="215460"/>
    <lineage>
        <taxon>Eukaryota</taxon>
        <taxon>Fungi</taxon>
        <taxon>Dikarya</taxon>
        <taxon>Ascomycota</taxon>
        <taxon>Pezizomycotina</taxon>
        <taxon>Leotiomycetes</taxon>
        <taxon>Helotiales</taxon>
        <taxon>Lachnaceae</taxon>
        <taxon>Lachnellula</taxon>
    </lineage>
</organism>
<evidence type="ECO:0000313" key="9">
    <source>
        <dbReference type="Proteomes" id="UP000443090"/>
    </source>
</evidence>
<dbReference type="InterPro" id="IPR018170">
    <property type="entry name" value="Aldo/ket_reductase_CS"/>
</dbReference>
<gene>
    <name evidence="8" type="primary">xyl1</name>
    <name evidence="8" type="ORF">LOCC1_G006638</name>
</gene>
<dbReference type="GO" id="GO:0032866">
    <property type="term" value="F:D-xylose reductase (NADPH) activity"/>
    <property type="evidence" value="ECO:0007669"/>
    <property type="project" value="InterPro"/>
</dbReference>
<evidence type="ECO:0000259" key="7">
    <source>
        <dbReference type="Pfam" id="PF00248"/>
    </source>
</evidence>
<dbReference type="InterPro" id="IPR044487">
    <property type="entry name" value="AKR2D"/>
</dbReference>
<keyword evidence="3" id="KW-0859">Xylose metabolism</keyword>
<sequence>MATIKLNNGHQMPQVGFGLWKVGNETCADTVYNAIKVGYRLFDGACDYGNEKEAGQGVARAIKEGLVKRSDLFLVSKLWNSFHDGPRVMPIAKKQLEDWGIDYFDLYIVHFPVSLKYVDPAVAYPPGWTAPDGSVQLSNATIQETWTAMETLVDAGLARSIGISNFQGSLILDLLRYARIRPATLQIEHHPYLVQPTLLQLAASEGIAVTAYSSFGPQSFIELDWQKAHDTPVLFEHGVVTGLAGKYGKTPAQILLRWATQRGLAVIPKSNNADRLKQNLEVTGFDLEKGELESISALDRHLRFNNPTDNQRLDKRCFPAQKEVDTSFELHSMYIFSSINYSATENEDELHAIHDIYQCNLFAELFSKRRPTPCKYV</sequence>
<dbReference type="PROSITE" id="PS00798">
    <property type="entry name" value="ALDOKETO_REDUCTASE_1"/>
    <property type="match status" value="1"/>
</dbReference>
<dbReference type="Gene3D" id="3.20.20.100">
    <property type="entry name" value="NADP-dependent oxidoreductase domain"/>
    <property type="match status" value="1"/>
</dbReference>